<comment type="subcellular location">
    <subcellularLocation>
        <location evidence="6">Endoplasmic reticulum membrane</location>
        <topology evidence="6">Single-pass membrane protein</topology>
    </subcellularLocation>
</comment>
<dbReference type="Gene3D" id="3.40.5.90">
    <property type="entry name" value="CDGSH iron-sulfur domain, mitoNEET-type"/>
    <property type="match status" value="1"/>
</dbReference>
<evidence type="ECO:0000256" key="7">
    <source>
        <dbReference type="SAM" id="MobiDB-lite"/>
    </source>
</evidence>
<keyword evidence="5 6" id="KW-0411">Iron-sulfur</keyword>
<proteinExistence type="inferred from homology"/>
<keyword evidence="3 6" id="KW-0479">Metal-binding</keyword>
<dbReference type="InterPro" id="IPR042216">
    <property type="entry name" value="MitoNEET_CISD"/>
</dbReference>
<feature type="domain" description="Iron-binding zinc finger CDGSH type" evidence="8">
    <location>
        <begin position="58"/>
        <end position="96"/>
    </location>
</feature>
<evidence type="ECO:0000313" key="10">
    <source>
        <dbReference type="WBParaSite" id="TCONS_00011271.p1"/>
    </source>
</evidence>
<dbReference type="SMART" id="SM00704">
    <property type="entry name" value="ZnF_CDGSH"/>
    <property type="match status" value="1"/>
</dbReference>
<keyword evidence="6" id="KW-1133">Transmembrane helix</keyword>
<dbReference type="GO" id="GO:0046872">
    <property type="term" value="F:metal ion binding"/>
    <property type="evidence" value="ECO:0007669"/>
    <property type="project" value="UniProtKB-UniRule"/>
</dbReference>
<dbReference type="PANTHER" id="PTHR13680">
    <property type="entry name" value="CDGSH IRON-SULFUR DOMAIN-CONTAINING PROTEIN 1"/>
    <property type="match status" value="1"/>
</dbReference>
<keyword evidence="6" id="KW-0812">Transmembrane</keyword>
<dbReference type="PANTHER" id="PTHR13680:SF5">
    <property type="entry name" value="CDGSH IRON-SULFUR DOMAIN-CONTAINING PROTEIN 1"/>
    <property type="match status" value="1"/>
</dbReference>
<feature type="compositionally biased region" description="Low complexity" evidence="7">
    <location>
        <begin position="115"/>
        <end position="129"/>
    </location>
</feature>
<feature type="compositionally biased region" description="Low complexity" evidence="7">
    <location>
        <begin position="162"/>
        <end position="174"/>
    </location>
</feature>
<comment type="cofactor">
    <cofactor evidence="6">
        <name>[2Fe-2S] cluster</name>
        <dbReference type="ChEBI" id="CHEBI:190135"/>
    </cofactor>
    <text evidence="6">Binds 1 [2Fe-2S] cluster.</text>
</comment>
<keyword evidence="6" id="KW-0256">Endoplasmic reticulum</keyword>
<protein>
    <recommendedName>
        <fullName evidence="6">CDGSH iron-sulfur domain-containing protein 2 homologue</fullName>
    </recommendedName>
</protein>
<dbReference type="Pfam" id="PF09360">
    <property type="entry name" value="zf-CDGSH"/>
    <property type="match status" value="1"/>
</dbReference>
<dbReference type="AlphaFoldDB" id="A0AAF5DH92"/>
<dbReference type="GO" id="GO:0051537">
    <property type="term" value="F:2 iron, 2 sulfur cluster binding"/>
    <property type="evidence" value="ECO:0007669"/>
    <property type="project" value="UniProtKB-UniRule"/>
</dbReference>
<keyword evidence="9" id="KW-1185">Reference proteome</keyword>
<comment type="similarity">
    <text evidence="1 6">Belongs to the CISD protein family. CISD2 subfamily.</text>
</comment>
<dbReference type="Proteomes" id="UP000035681">
    <property type="component" value="Unplaced"/>
</dbReference>
<accession>A0AAF5DH92</accession>
<dbReference type="GO" id="GO:0005789">
    <property type="term" value="C:endoplasmic reticulum membrane"/>
    <property type="evidence" value="ECO:0007669"/>
    <property type="project" value="UniProtKB-SubCell"/>
</dbReference>
<dbReference type="InterPro" id="IPR045131">
    <property type="entry name" value="CISD1/2"/>
</dbReference>
<evidence type="ECO:0000256" key="2">
    <source>
        <dbReference type="ARBA" id="ARBA00022714"/>
    </source>
</evidence>
<keyword evidence="2 6" id="KW-0001">2Fe-2S</keyword>
<evidence type="ECO:0000256" key="5">
    <source>
        <dbReference type="ARBA" id="ARBA00023014"/>
    </source>
</evidence>
<evidence type="ECO:0000256" key="3">
    <source>
        <dbReference type="ARBA" id="ARBA00022723"/>
    </source>
</evidence>
<feature type="transmembrane region" description="Helical" evidence="6">
    <location>
        <begin position="20"/>
        <end position="39"/>
    </location>
</feature>
<keyword evidence="6" id="KW-0472">Membrane</keyword>
<evidence type="ECO:0000256" key="6">
    <source>
        <dbReference type="RuleBase" id="RU369084"/>
    </source>
</evidence>
<feature type="region of interest" description="Disordered" evidence="7">
    <location>
        <begin position="115"/>
        <end position="183"/>
    </location>
</feature>
<feature type="compositionally biased region" description="Low complexity" evidence="7">
    <location>
        <begin position="137"/>
        <end position="151"/>
    </location>
</feature>
<keyword evidence="4 6" id="KW-0408">Iron</keyword>
<dbReference type="GO" id="GO:0010506">
    <property type="term" value="P:regulation of autophagy"/>
    <property type="evidence" value="ECO:0007669"/>
    <property type="project" value="UniProtKB-UniRule"/>
</dbReference>
<evidence type="ECO:0000256" key="1">
    <source>
        <dbReference type="ARBA" id="ARBA00008624"/>
    </source>
</evidence>
<evidence type="ECO:0000256" key="4">
    <source>
        <dbReference type="ARBA" id="ARBA00023004"/>
    </source>
</evidence>
<dbReference type="WBParaSite" id="TCONS_00011271.p1">
    <property type="protein sequence ID" value="TCONS_00011271.p1"/>
    <property type="gene ID" value="XLOC_005518"/>
</dbReference>
<dbReference type="GO" id="GO:0005741">
    <property type="term" value="C:mitochondrial outer membrane"/>
    <property type="evidence" value="ECO:0007669"/>
    <property type="project" value="TreeGrafter"/>
</dbReference>
<dbReference type="InterPro" id="IPR018967">
    <property type="entry name" value="FeS-contain_CDGSH-typ"/>
</dbReference>
<sequence>IMACGMSNGSCDASSHTAKVVVLGIALLGAGAAVGYFLGQMTSSKNKVNKKVKLDQAKVVDIIDVEDIGDKASLCRCWKSEKFPYCDGSHNKHNEECKDNVGPCLQDTFLTHMGSASSSNSNTSSSTKSKNVKKFSSKVSNNYSLRNRSSSVGNLKGKIKNEFSNNNNSIQRNRSLSKKEKNYSNCNLPSERVIPKFSILSKKCISSNESDLEQLDIINSQILTHGLGILLSYKFRTNYFINIIEAVTENEKLWCIENVELLIPQLLSLIMSKSLKNKILSLKIIQRIIKDFSDVISSDNKSGKKVKEGLIQYILSQERLITSFDNQNINFIDFICDKTFFEECTTVLGQCCNETIENKNREIYFYETCETAFAQCIRSKYMGFCNVYYQLTQYVPIYVRSLLKRIEI</sequence>
<evidence type="ECO:0000259" key="8">
    <source>
        <dbReference type="SMART" id="SM00704"/>
    </source>
</evidence>
<reference evidence="10" key="1">
    <citation type="submission" date="2024-02" db="UniProtKB">
        <authorList>
            <consortium name="WormBaseParasite"/>
        </authorList>
    </citation>
    <scope>IDENTIFICATION</scope>
</reference>
<evidence type="ECO:0000313" key="9">
    <source>
        <dbReference type="Proteomes" id="UP000035681"/>
    </source>
</evidence>
<organism evidence="9 10">
    <name type="scientific">Strongyloides stercoralis</name>
    <name type="common">Threadworm</name>
    <dbReference type="NCBI Taxonomy" id="6248"/>
    <lineage>
        <taxon>Eukaryota</taxon>
        <taxon>Metazoa</taxon>
        <taxon>Ecdysozoa</taxon>
        <taxon>Nematoda</taxon>
        <taxon>Chromadorea</taxon>
        <taxon>Rhabditida</taxon>
        <taxon>Tylenchina</taxon>
        <taxon>Panagrolaimomorpha</taxon>
        <taxon>Strongyloidoidea</taxon>
        <taxon>Strongyloididae</taxon>
        <taxon>Strongyloides</taxon>
    </lineage>
</organism>
<name>A0AAF5DH92_STRER</name>